<evidence type="ECO:0000313" key="2">
    <source>
        <dbReference type="Proteomes" id="UP000076154"/>
    </source>
</evidence>
<reference evidence="1" key="1">
    <citation type="submission" date="2018-04" db="EMBL/GenBank/DDBJ databases">
        <title>Whole genome sequencing of Hypsizygus marmoreus.</title>
        <authorList>
            <person name="Choi I.-G."/>
            <person name="Min B."/>
            <person name="Kim J.-G."/>
            <person name="Kim S."/>
            <person name="Oh Y.-L."/>
            <person name="Kong W.-S."/>
            <person name="Park H."/>
            <person name="Jeong J."/>
            <person name="Song E.-S."/>
        </authorList>
    </citation>
    <scope>NUCLEOTIDE SEQUENCE [LARGE SCALE GENOMIC DNA]</scope>
    <source>
        <strain evidence="1">51987-8</strain>
    </source>
</reference>
<organism evidence="1 2">
    <name type="scientific">Hypsizygus marmoreus</name>
    <name type="common">White beech mushroom</name>
    <name type="synonym">Agaricus marmoreus</name>
    <dbReference type="NCBI Taxonomy" id="39966"/>
    <lineage>
        <taxon>Eukaryota</taxon>
        <taxon>Fungi</taxon>
        <taxon>Dikarya</taxon>
        <taxon>Basidiomycota</taxon>
        <taxon>Agaricomycotina</taxon>
        <taxon>Agaricomycetes</taxon>
        <taxon>Agaricomycetidae</taxon>
        <taxon>Agaricales</taxon>
        <taxon>Tricholomatineae</taxon>
        <taxon>Lyophyllaceae</taxon>
        <taxon>Hypsizygus</taxon>
    </lineage>
</organism>
<dbReference type="AlphaFoldDB" id="A0A369IY59"/>
<keyword evidence="2" id="KW-1185">Reference proteome</keyword>
<dbReference type="InParanoid" id="A0A369IY59"/>
<sequence>MSPESTCSPDSQILEVFGITVRDTEANVCISAKLSRSLGKYFLFWYNPALRASGVLSSGDEISYGKYCKWAVQTLLTIILAHLTMQWRYKKVA</sequence>
<evidence type="ECO:0000313" key="1">
    <source>
        <dbReference type="EMBL" id="RDB14648.1"/>
    </source>
</evidence>
<dbReference type="EMBL" id="LUEZ02000096">
    <property type="protein sequence ID" value="RDB14648.1"/>
    <property type="molecule type" value="Genomic_DNA"/>
</dbReference>
<name>A0A369IY59_HYPMA</name>
<gene>
    <name evidence="1" type="ORF">Hypma_016286</name>
</gene>
<dbReference type="Proteomes" id="UP000076154">
    <property type="component" value="Unassembled WGS sequence"/>
</dbReference>
<protein>
    <submittedName>
        <fullName evidence="1">Uncharacterized protein</fullName>
    </submittedName>
</protein>
<proteinExistence type="predicted"/>
<comment type="caution">
    <text evidence="1">The sequence shown here is derived from an EMBL/GenBank/DDBJ whole genome shotgun (WGS) entry which is preliminary data.</text>
</comment>
<accession>A0A369IY59</accession>